<name>A0A2T9YH34_9FUNG</name>
<dbReference type="UniPathway" id="UPA00276">
    <property type="reaction ID" value="UER00406"/>
</dbReference>
<dbReference type="GO" id="GO:0008531">
    <property type="term" value="F:riboflavin kinase activity"/>
    <property type="evidence" value="ECO:0007669"/>
    <property type="project" value="UniProtKB-EC"/>
</dbReference>
<dbReference type="STRING" id="133385.A0A2T9YH34"/>
<evidence type="ECO:0000313" key="13">
    <source>
        <dbReference type="EMBL" id="PVU91651.1"/>
    </source>
</evidence>
<keyword evidence="14" id="KW-1185">Reference proteome</keyword>
<organism evidence="13 14">
    <name type="scientific">Smittium simulii</name>
    <dbReference type="NCBI Taxonomy" id="133385"/>
    <lineage>
        <taxon>Eukaryota</taxon>
        <taxon>Fungi</taxon>
        <taxon>Fungi incertae sedis</taxon>
        <taxon>Zoopagomycota</taxon>
        <taxon>Kickxellomycotina</taxon>
        <taxon>Harpellomycetes</taxon>
        <taxon>Harpellales</taxon>
        <taxon>Legeriomycetaceae</taxon>
        <taxon>Smittium</taxon>
    </lineage>
</organism>
<evidence type="ECO:0000256" key="6">
    <source>
        <dbReference type="ARBA" id="ARBA00022630"/>
    </source>
</evidence>
<evidence type="ECO:0000256" key="10">
    <source>
        <dbReference type="ARBA" id="ARBA00022840"/>
    </source>
</evidence>
<evidence type="ECO:0000313" key="14">
    <source>
        <dbReference type="Proteomes" id="UP000245383"/>
    </source>
</evidence>
<dbReference type="InterPro" id="IPR023468">
    <property type="entry name" value="Riboflavin_kinase"/>
</dbReference>
<dbReference type="AlphaFoldDB" id="A0A2T9YH34"/>
<comment type="similarity">
    <text evidence="3">Belongs to the flavokinase family.</text>
</comment>
<evidence type="ECO:0000256" key="1">
    <source>
        <dbReference type="ARBA" id="ARBA00003572"/>
    </source>
</evidence>
<evidence type="ECO:0000259" key="12">
    <source>
        <dbReference type="SMART" id="SM00904"/>
    </source>
</evidence>
<accession>A0A2T9YH34</accession>
<gene>
    <name evidence="13" type="ORF">BB561_004282</name>
</gene>
<comment type="pathway">
    <text evidence="2">Cofactor biosynthesis; FMN biosynthesis; FMN from riboflavin (ATP route): step 1/1.</text>
</comment>
<keyword evidence="9" id="KW-0547">Nucleotide-binding</keyword>
<evidence type="ECO:0000256" key="8">
    <source>
        <dbReference type="ARBA" id="ARBA00022679"/>
    </source>
</evidence>
<dbReference type="GO" id="GO:0009398">
    <property type="term" value="P:FMN biosynthetic process"/>
    <property type="evidence" value="ECO:0007669"/>
    <property type="project" value="UniProtKB-UniPathway"/>
</dbReference>
<protein>
    <recommendedName>
        <fullName evidence="5">Riboflavin kinase</fullName>
        <ecNumber evidence="4">2.7.1.26</ecNumber>
    </recommendedName>
    <alternativeName>
        <fullName evidence="11">Flavin mononucleotide kinase 1</fullName>
    </alternativeName>
</protein>
<dbReference type="SUPFAM" id="SSF82114">
    <property type="entry name" value="Riboflavin kinase-like"/>
    <property type="match status" value="1"/>
</dbReference>
<keyword evidence="6" id="KW-0285">Flavoprotein</keyword>
<dbReference type="EMBL" id="MBFR01000190">
    <property type="protein sequence ID" value="PVU91651.1"/>
    <property type="molecule type" value="Genomic_DNA"/>
</dbReference>
<keyword evidence="7" id="KW-0288">FMN</keyword>
<evidence type="ECO:0000256" key="7">
    <source>
        <dbReference type="ARBA" id="ARBA00022643"/>
    </source>
</evidence>
<dbReference type="GO" id="GO:0009231">
    <property type="term" value="P:riboflavin biosynthetic process"/>
    <property type="evidence" value="ECO:0007669"/>
    <property type="project" value="InterPro"/>
</dbReference>
<dbReference type="Proteomes" id="UP000245383">
    <property type="component" value="Unassembled WGS sequence"/>
</dbReference>
<dbReference type="GO" id="GO:0005524">
    <property type="term" value="F:ATP binding"/>
    <property type="evidence" value="ECO:0007669"/>
    <property type="project" value="UniProtKB-KW"/>
</dbReference>
<proteinExistence type="inferred from homology"/>
<dbReference type="PANTHER" id="PTHR22749">
    <property type="entry name" value="RIBOFLAVIN KINASE/FMN ADENYLYLTRANSFERASE"/>
    <property type="match status" value="1"/>
</dbReference>
<evidence type="ECO:0000256" key="3">
    <source>
        <dbReference type="ARBA" id="ARBA00010108"/>
    </source>
</evidence>
<dbReference type="GO" id="GO:0005739">
    <property type="term" value="C:mitochondrion"/>
    <property type="evidence" value="ECO:0007669"/>
    <property type="project" value="TreeGrafter"/>
</dbReference>
<comment type="function">
    <text evidence="1">Catalyzes the phosphorylation of riboflavin (vitamin B2) to form flavin mononucleotide (FMN) coenzyme.</text>
</comment>
<dbReference type="InterPro" id="IPR023465">
    <property type="entry name" value="Riboflavin_kinase_dom_sf"/>
</dbReference>
<sequence length="137" mass="15506">MKFQDTNHQLEKLPSKVSEPFPIFLSSEVIIGYGRGGKQLGIPTANLTEDVVNDALKSAAIGIYFGLAKIENEKKVRPMVMSLGWNPYFKNEKLSGEVHIIHNYEDDFYGTEIKVIILGYIRPERDFVNVGKTIARF</sequence>
<keyword evidence="10" id="KW-0067">ATP-binding</keyword>
<dbReference type="EC" id="2.7.1.26" evidence="4"/>
<evidence type="ECO:0000256" key="4">
    <source>
        <dbReference type="ARBA" id="ARBA00012105"/>
    </source>
</evidence>
<reference evidence="13 14" key="1">
    <citation type="journal article" date="2018" name="MBio">
        <title>Comparative Genomics Reveals the Core Gene Toolbox for the Fungus-Insect Symbiosis.</title>
        <authorList>
            <person name="Wang Y."/>
            <person name="Stata M."/>
            <person name="Wang W."/>
            <person name="Stajich J.E."/>
            <person name="White M.M."/>
            <person name="Moncalvo J.M."/>
        </authorList>
    </citation>
    <scope>NUCLEOTIDE SEQUENCE [LARGE SCALE GENOMIC DNA]</scope>
    <source>
        <strain evidence="13 14">SWE-8-4</strain>
    </source>
</reference>
<dbReference type="Gene3D" id="2.40.30.30">
    <property type="entry name" value="Riboflavin kinase-like"/>
    <property type="match status" value="1"/>
</dbReference>
<evidence type="ECO:0000256" key="2">
    <source>
        <dbReference type="ARBA" id="ARBA00005201"/>
    </source>
</evidence>
<evidence type="ECO:0000256" key="5">
    <source>
        <dbReference type="ARBA" id="ARBA00017394"/>
    </source>
</evidence>
<keyword evidence="8" id="KW-0808">Transferase</keyword>
<dbReference type="InterPro" id="IPR015865">
    <property type="entry name" value="Riboflavin_kinase_bac/euk"/>
</dbReference>
<dbReference type="OrthoDB" id="276388at2759"/>
<evidence type="ECO:0000256" key="11">
    <source>
        <dbReference type="ARBA" id="ARBA00029960"/>
    </source>
</evidence>
<dbReference type="SMART" id="SM00904">
    <property type="entry name" value="Flavokinase"/>
    <property type="match status" value="1"/>
</dbReference>
<dbReference type="Pfam" id="PF01687">
    <property type="entry name" value="Flavokinase"/>
    <property type="match status" value="1"/>
</dbReference>
<dbReference type="PANTHER" id="PTHR22749:SF6">
    <property type="entry name" value="RIBOFLAVIN KINASE"/>
    <property type="match status" value="1"/>
</dbReference>
<evidence type="ECO:0000256" key="9">
    <source>
        <dbReference type="ARBA" id="ARBA00022741"/>
    </source>
</evidence>
<comment type="caution">
    <text evidence="13">The sequence shown here is derived from an EMBL/GenBank/DDBJ whole genome shotgun (WGS) entry which is preliminary data.</text>
</comment>
<feature type="domain" description="Riboflavin kinase" evidence="12">
    <location>
        <begin position="24"/>
        <end position="136"/>
    </location>
</feature>